<name>A0AAV8SJA5_9ROSI</name>
<keyword evidence="2" id="KW-0732">Signal</keyword>
<accession>A0AAV8SJA5</accession>
<evidence type="ECO:0000313" key="3">
    <source>
        <dbReference type="EMBL" id="KAJ8752361.1"/>
    </source>
</evidence>
<dbReference type="AlphaFoldDB" id="A0AAV8SJA5"/>
<feature type="transmembrane region" description="Helical" evidence="1">
    <location>
        <begin position="66"/>
        <end position="85"/>
    </location>
</feature>
<protein>
    <submittedName>
        <fullName evidence="3">Uncharacterized protein</fullName>
    </submittedName>
</protein>
<dbReference type="PANTHER" id="PTHR48473">
    <property type="entry name" value="TIR DOMAIN-CONTAINING PROTEIN"/>
    <property type="match status" value="1"/>
</dbReference>
<feature type="signal peptide" evidence="2">
    <location>
        <begin position="1"/>
        <end position="27"/>
    </location>
</feature>
<feature type="transmembrane region" description="Helical" evidence="1">
    <location>
        <begin position="245"/>
        <end position="271"/>
    </location>
</feature>
<gene>
    <name evidence="3" type="ORF">K2173_003997</name>
</gene>
<dbReference type="PANTHER" id="PTHR48473:SF1">
    <property type="entry name" value="TIR DOMAIN-CONTAINING PROTEIN"/>
    <property type="match status" value="1"/>
</dbReference>
<reference evidence="3 4" key="1">
    <citation type="submission" date="2021-09" db="EMBL/GenBank/DDBJ databases">
        <title>Genomic insights and catalytic innovation underlie evolution of tropane alkaloids biosynthesis.</title>
        <authorList>
            <person name="Wang Y.-J."/>
            <person name="Tian T."/>
            <person name="Huang J.-P."/>
            <person name="Huang S.-X."/>
        </authorList>
    </citation>
    <scope>NUCLEOTIDE SEQUENCE [LARGE SCALE GENOMIC DNA]</scope>
    <source>
        <strain evidence="3">KIB-2018</strain>
        <tissue evidence="3">Leaf</tissue>
    </source>
</reference>
<keyword evidence="1" id="KW-1133">Transmembrane helix</keyword>
<evidence type="ECO:0000256" key="1">
    <source>
        <dbReference type="SAM" id="Phobius"/>
    </source>
</evidence>
<dbReference type="EMBL" id="JAIWQS010000010">
    <property type="protein sequence ID" value="KAJ8752361.1"/>
    <property type="molecule type" value="Genomic_DNA"/>
</dbReference>
<dbReference type="Proteomes" id="UP001159364">
    <property type="component" value="Linkage Group LG10"/>
</dbReference>
<evidence type="ECO:0000256" key="2">
    <source>
        <dbReference type="SAM" id="SignalP"/>
    </source>
</evidence>
<evidence type="ECO:0000313" key="4">
    <source>
        <dbReference type="Proteomes" id="UP001159364"/>
    </source>
</evidence>
<keyword evidence="1" id="KW-0812">Transmembrane</keyword>
<keyword evidence="4" id="KW-1185">Reference proteome</keyword>
<keyword evidence="1" id="KW-0472">Membrane</keyword>
<feature type="chain" id="PRO_5044001134" evidence="2">
    <location>
        <begin position="28"/>
        <end position="317"/>
    </location>
</feature>
<comment type="caution">
    <text evidence="3">The sequence shown here is derived from an EMBL/GenBank/DDBJ whole genome shotgun (WGS) entry which is preliminary data.</text>
</comment>
<sequence>MGDPAPPPTHPSLALWWLIRQLPLCHSNRRAIPPPLGIRVLLCPLWSPLDWRLRAVAPGMTRLPPVVIAVSLLITLTCSRMAAVLSDKVSIRHLATGGELVCASIPVTYPWKSCADRKQWVPTGRRFSSSWSEDLALDSTKPSSAPEQVCQGAQEDVPSVALVGGSLGHPSTAVDCGPLLEIPLVLCPWTLAPWHLWIRLLSALSSIGTCPAPQAVLISVSELVYKLIKEMATWKRVRSWHGVRVGFFPCIIALTCALGQFIITTVNYALYRKPGNAPIKISIWSTIFAFGQLVSSLSSSGAKTEIIVNQVPPHKSC</sequence>
<proteinExistence type="predicted"/>
<organism evidence="3 4">
    <name type="scientific">Erythroxylum novogranatense</name>
    <dbReference type="NCBI Taxonomy" id="1862640"/>
    <lineage>
        <taxon>Eukaryota</taxon>
        <taxon>Viridiplantae</taxon>
        <taxon>Streptophyta</taxon>
        <taxon>Embryophyta</taxon>
        <taxon>Tracheophyta</taxon>
        <taxon>Spermatophyta</taxon>
        <taxon>Magnoliopsida</taxon>
        <taxon>eudicotyledons</taxon>
        <taxon>Gunneridae</taxon>
        <taxon>Pentapetalae</taxon>
        <taxon>rosids</taxon>
        <taxon>fabids</taxon>
        <taxon>Malpighiales</taxon>
        <taxon>Erythroxylaceae</taxon>
        <taxon>Erythroxylum</taxon>
    </lineage>
</organism>